<proteinExistence type="predicted"/>
<name>A0ABV9WM87_9ACTN</name>
<dbReference type="RefSeq" id="WP_380129425.1">
    <property type="nucleotide sequence ID" value="NZ_JBHSIU010000135.1"/>
</dbReference>
<comment type="caution">
    <text evidence="1">The sequence shown here is derived from an EMBL/GenBank/DDBJ whole genome shotgun (WGS) entry which is preliminary data.</text>
</comment>
<sequence>MDHDVVDTPGVDVSRVAEVIATFAGGRILRGSGYQVTVSTVLTAWHLVGGAASVRLAFGAGLAGAWAGEGGSVLRIGDSDAALVTIDPWRDVAAAPLGGFGDRGVAVSGEVAGFPLWKLRAVDGREPVASDGTAKFREMAVEPAILCAGSNRRSGGMTLIVEAPGADDRSPWEGMSGGPVLCRGVLVGLVTHHHRREGLGRLAAVRLDLCLAGLPARQSAAILERFGVASLRDVGPSAESTFRSAYQEQVRDIAPADGLRGREAELDLMARFCVGDEPYMYWEGPPWAGKTALMASFALNPPAGVTVVSFFIAARQPDQADSSAFTDSLIEQLAAVVGEEPPRSLSASGRDALRRRLLRVAAERASAQGARLVLLIDGMDEDPGAHPGSGRPSIASRLPKSCPAGLRVLLAGRPHPDVPGDVDPDHPMRRIARTPLAVSPQAARIQHLALQELHRHLDVDDGALPREVIGLVTAAGGGLTVADLEALTGQPRDRVARLLDGILGRTLHGQPDPAGTDRLKGYAFAHETLSEQAGEALGPIQTGAYRQRLHRWADGFREAGWPDGTPRYLLAGGYPRMVEADGDADRLVALAIDEARHERLSDRTGSDDAAQSEVRSALRLVLQRATPDIYAALCLAWHRDRLNERGEAVPEGLPAVWAALGHSHRAEALALSRDTPEKRIRSLLAASEALADAGDRRRAIELASLAEQVGRAAGSVYRPRIHAVIVFALAHDFDRALAIARAMEDRRFMAVSTAAVAEEIAQCGDFGRAEALARTIEAAEGRAIALAVVASVARFRGDRQFTRRLADEAASIADGIQPVPPDVDMLTDLLFVADYLAEAGYPEAAHRIALRVHGSNVEESTVDTTFEVVLAKVFARTGDKRRAFDLYESSRYEYMRDFLAVAIAEGTCGSGDHDGANAFALGIEDPLRRLRVFAAMAKAAARDIPTRARQWAAAAGAIAEETQRVAPDDLVAAARALIAAGDHPGAHRLATQTERMIRERSTEPTKPYRGNNAGAMIDRRPNELRQLAAISGSRGDLHRAVGLTQAILNLIVKDAARARLAQTHATAHQYEEAEAVAGSLESERNKVGALAGIARIAAANGDQKRAQRLIGEAEAIARTSDKGISAVAVALASMGQCDKAESLVTGASRAERVEVAEAIARAGEHTRAARIARTLRPPSVKLLATLAQALAAAGEPQTARRVLGDADAAARDAPEQQMADDMSELAKAYVAIGDVDRAHGMLAELEGWVRDALQGDDLLEATATIAAMTSDYVRAESIARTISDVERQGEALAAIADLIPDQEGATPLRQLILAEATAKGSWLTRAFHIYHQVEPAVLQRFIDDQILRMATSS</sequence>
<dbReference type="EMBL" id="JBHSIU010000135">
    <property type="protein sequence ID" value="MFC5008723.1"/>
    <property type="molecule type" value="Genomic_DNA"/>
</dbReference>
<accession>A0ABV9WM87</accession>
<gene>
    <name evidence="1" type="ORF">ACFPIJ_64280</name>
</gene>
<reference evidence="2" key="1">
    <citation type="journal article" date="2019" name="Int. J. Syst. Evol. Microbiol.">
        <title>The Global Catalogue of Microorganisms (GCM) 10K type strain sequencing project: providing services to taxonomists for standard genome sequencing and annotation.</title>
        <authorList>
            <consortium name="The Broad Institute Genomics Platform"/>
            <consortium name="The Broad Institute Genome Sequencing Center for Infectious Disease"/>
            <person name="Wu L."/>
            <person name="Ma J."/>
        </authorList>
    </citation>
    <scope>NUCLEOTIDE SEQUENCE [LARGE SCALE GENOMIC DNA]</scope>
    <source>
        <strain evidence="2">CGMCC 4.7152</strain>
    </source>
</reference>
<evidence type="ECO:0000313" key="2">
    <source>
        <dbReference type="Proteomes" id="UP001595912"/>
    </source>
</evidence>
<dbReference type="Proteomes" id="UP001595912">
    <property type="component" value="Unassembled WGS sequence"/>
</dbReference>
<dbReference type="InterPro" id="IPR009003">
    <property type="entry name" value="Peptidase_S1_PA"/>
</dbReference>
<dbReference type="InterPro" id="IPR011990">
    <property type="entry name" value="TPR-like_helical_dom_sf"/>
</dbReference>
<keyword evidence="2" id="KW-1185">Reference proteome</keyword>
<evidence type="ECO:0000313" key="1">
    <source>
        <dbReference type="EMBL" id="MFC5008723.1"/>
    </source>
</evidence>
<dbReference type="Gene3D" id="1.25.40.10">
    <property type="entry name" value="Tetratricopeptide repeat domain"/>
    <property type="match status" value="2"/>
</dbReference>
<evidence type="ECO:0008006" key="3">
    <source>
        <dbReference type="Google" id="ProtNLM"/>
    </source>
</evidence>
<organism evidence="1 2">
    <name type="scientific">Dactylosporangium cerinum</name>
    <dbReference type="NCBI Taxonomy" id="1434730"/>
    <lineage>
        <taxon>Bacteria</taxon>
        <taxon>Bacillati</taxon>
        <taxon>Actinomycetota</taxon>
        <taxon>Actinomycetes</taxon>
        <taxon>Micromonosporales</taxon>
        <taxon>Micromonosporaceae</taxon>
        <taxon>Dactylosporangium</taxon>
    </lineage>
</organism>
<dbReference type="SUPFAM" id="SSF50494">
    <property type="entry name" value="Trypsin-like serine proteases"/>
    <property type="match status" value="1"/>
</dbReference>
<protein>
    <recommendedName>
        <fullName evidence="3">NACHT domain-containing protein</fullName>
    </recommendedName>
</protein>